<organism evidence="25 26">
    <name type="scientific">Edwardsiella anguillarum ET080813</name>
    <dbReference type="NCBI Taxonomy" id="667120"/>
    <lineage>
        <taxon>Bacteria</taxon>
        <taxon>Pseudomonadati</taxon>
        <taxon>Pseudomonadota</taxon>
        <taxon>Gammaproteobacteria</taxon>
        <taxon>Enterobacterales</taxon>
        <taxon>Hafniaceae</taxon>
        <taxon>Edwardsiella</taxon>
    </lineage>
</organism>
<proteinExistence type="inferred from homology"/>
<feature type="binding site" evidence="21">
    <location>
        <position position="325"/>
    </location>
    <ligand>
        <name>Mg(2+)</name>
        <dbReference type="ChEBI" id="CHEBI:18420"/>
        <label>1</label>
    </ligand>
</feature>
<dbReference type="SUPFAM" id="SSF52440">
    <property type="entry name" value="PreATP-grasp domain"/>
    <property type="match status" value="1"/>
</dbReference>
<evidence type="ECO:0000256" key="20">
    <source>
        <dbReference type="PIRSR" id="PIRSR039102-2"/>
    </source>
</evidence>
<dbReference type="InterPro" id="IPR011095">
    <property type="entry name" value="Dala_Dala_lig_C"/>
</dbReference>
<dbReference type="Pfam" id="PF01820">
    <property type="entry name" value="Dala_Dala_lig_N"/>
    <property type="match status" value="1"/>
</dbReference>
<evidence type="ECO:0000256" key="16">
    <source>
        <dbReference type="ARBA" id="ARBA00047614"/>
    </source>
</evidence>
<feature type="binding site" evidence="20">
    <location>
        <begin position="206"/>
        <end position="208"/>
    </location>
    <ligand>
        <name>ATP</name>
        <dbReference type="ChEBI" id="CHEBI:30616"/>
    </ligand>
</feature>
<comment type="subcellular location">
    <subcellularLocation>
        <location evidence="3 18">Cytoplasm</location>
    </subcellularLocation>
</comment>
<dbReference type="GO" id="GO:0005524">
    <property type="term" value="F:ATP binding"/>
    <property type="evidence" value="ECO:0007669"/>
    <property type="project" value="UniProtKB-UniRule"/>
</dbReference>
<dbReference type="Pfam" id="PF07478">
    <property type="entry name" value="Dala_Dala_lig_C"/>
    <property type="match status" value="1"/>
</dbReference>
<dbReference type="PROSITE" id="PS00843">
    <property type="entry name" value="DALA_DALA_LIGASE_1"/>
    <property type="match status" value="1"/>
</dbReference>
<keyword evidence="11 21" id="KW-0460">Magnesium</keyword>
<evidence type="ECO:0000256" key="3">
    <source>
        <dbReference type="ARBA" id="ARBA00004496"/>
    </source>
</evidence>
<accession>A0A076LJE5</accession>
<feature type="domain" description="ATP-grasp" evidence="24">
    <location>
        <begin position="168"/>
        <end position="371"/>
    </location>
</feature>
<dbReference type="PANTHER" id="PTHR23132">
    <property type="entry name" value="D-ALANINE--D-ALANINE LIGASE"/>
    <property type="match status" value="1"/>
</dbReference>
<dbReference type="FunFam" id="3.30.470.20:FF:000008">
    <property type="entry name" value="D-alanine--D-alanine ligase"/>
    <property type="match status" value="1"/>
</dbReference>
<keyword evidence="7 18" id="KW-0436">Ligase</keyword>
<evidence type="ECO:0000256" key="19">
    <source>
        <dbReference type="PIRSR" id="PIRSR039102-1"/>
    </source>
</evidence>
<dbReference type="FunFam" id="3.30.1490.20:FF:000007">
    <property type="entry name" value="D-alanine--D-alanine ligase"/>
    <property type="match status" value="1"/>
</dbReference>
<dbReference type="GO" id="GO:0005829">
    <property type="term" value="C:cytosol"/>
    <property type="evidence" value="ECO:0007669"/>
    <property type="project" value="UniProtKB-ARBA"/>
</dbReference>
<dbReference type="InterPro" id="IPR011761">
    <property type="entry name" value="ATP-grasp"/>
</dbReference>
<dbReference type="GO" id="GO:0071555">
    <property type="term" value="P:cell wall organization"/>
    <property type="evidence" value="ECO:0007669"/>
    <property type="project" value="UniProtKB-KW"/>
</dbReference>
<dbReference type="Proteomes" id="UP000028681">
    <property type="component" value="Chromosome"/>
</dbReference>
<keyword evidence="23" id="KW-1133">Transmembrane helix</keyword>
<evidence type="ECO:0000256" key="5">
    <source>
        <dbReference type="ARBA" id="ARBA00010871"/>
    </source>
</evidence>
<keyword evidence="10 22" id="KW-0067">ATP-binding</keyword>
<dbReference type="Gene3D" id="3.40.50.20">
    <property type="match status" value="1"/>
</dbReference>
<feature type="binding site" evidence="21">
    <location>
        <position position="338"/>
    </location>
    <ligand>
        <name>Mg(2+)</name>
        <dbReference type="ChEBI" id="CHEBI:18420"/>
        <label>2</label>
    </ligand>
</feature>
<keyword evidence="9 20" id="KW-0547">Nucleotide-binding</keyword>
<gene>
    <name evidence="18 25" type="primary">ddl</name>
    <name evidence="25" type="ORF">ETEE_1602</name>
</gene>
<evidence type="ECO:0000256" key="22">
    <source>
        <dbReference type="PROSITE-ProRule" id="PRU00409"/>
    </source>
</evidence>
<dbReference type="GO" id="GO:0009252">
    <property type="term" value="P:peptidoglycan biosynthetic process"/>
    <property type="evidence" value="ECO:0007669"/>
    <property type="project" value="UniProtKB-UniRule"/>
</dbReference>
<dbReference type="NCBIfam" id="NF002378">
    <property type="entry name" value="PRK01372.1"/>
    <property type="match status" value="1"/>
</dbReference>
<dbReference type="InterPro" id="IPR000291">
    <property type="entry name" value="D-Ala_lig_Van_CS"/>
</dbReference>
<feature type="active site" evidence="19">
    <location>
        <position position="214"/>
    </location>
</feature>
<comment type="catalytic activity">
    <reaction evidence="16 18">
        <text>2 D-alanine + ATP = D-alanyl-D-alanine + ADP + phosphate + H(+)</text>
        <dbReference type="Rhea" id="RHEA:11224"/>
        <dbReference type="ChEBI" id="CHEBI:15378"/>
        <dbReference type="ChEBI" id="CHEBI:30616"/>
        <dbReference type="ChEBI" id="CHEBI:43474"/>
        <dbReference type="ChEBI" id="CHEBI:57416"/>
        <dbReference type="ChEBI" id="CHEBI:57822"/>
        <dbReference type="ChEBI" id="CHEBI:456216"/>
        <dbReference type="EC" id="6.3.2.4"/>
    </reaction>
</comment>
<dbReference type="NCBIfam" id="TIGR01205">
    <property type="entry name" value="D_ala_D_alaTIGR"/>
    <property type="match status" value="1"/>
</dbReference>
<evidence type="ECO:0000256" key="13">
    <source>
        <dbReference type="ARBA" id="ARBA00022984"/>
    </source>
</evidence>
<keyword evidence="12 18" id="KW-0133">Cell shape</keyword>
<evidence type="ECO:0000256" key="14">
    <source>
        <dbReference type="ARBA" id="ARBA00023211"/>
    </source>
</evidence>
<feature type="binding site" evidence="21">
    <location>
        <position position="338"/>
    </location>
    <ligand>
        <name>Mg(2+)</name>
        <dbReference type="ChEBI" id="CHEBI:18420"/>
        <label>1</label>
    </ligand>
</feature>
<feature type="binding site" evidence="20">
    <location>
        <position position="164"/>
    </location>
    <ligand>
        <name>ATP</name>
        <dbReference type="ChEBI" id="CHEBI:30616"/>
    </ligand>
</feature>
<evidence type="ECO:0000256" key="7">
    <source>
        <dbReference type="ARBA" id="ARBA00022598"/>
    </source>
</evidence>
<evidence type="ECO:0000313" key="25">
    <source>
        <dbReference type="EMBL" id="AIJ08051.1"/>
    </source>
</evidence>
<keyword evidence="23" id="KW-0472">Membrane</keyword>
<feature type="active site" evidence="19">
    <location>
        <position position="39"/>
    </location>
</feature>
<dbReference type="GO" id="GO:0008360">
    <property type="term" value="P:regulation of cell shape"/>
    <property type="evidence" value="ECO:0007669"/>
    <property type="project" value="UniProtKB-KW"/>
</dbReference>
<comment type="pathway">
    <text evidence="4 18">Cell wall biogenesis; peptidoglycan biosynthesis.</text>
</comment>
<keyword evidence="6 18" id="KW-0963">Cytoplasm</keyword>
<dbReference type="HOGENOM" id="CLU_039268_0_0_6"/>
<comment type="cofactor">
    <cofactor evidence="1">
        <name>Mn(2+)</name>
        <dbReference type="ChEBI" id="CHEBI:29035"/>
    </cofactor>
</comment>
<keyword evidence="15 18" id="KW-0961">Cell wall biogenesis/degradation</keyword>
<reference evidence="25 26" key="1">
    <citation type="journal article" date="2012" name="PLoS ONE">
        <title>Edwardsiella comparative phylogenomics reveal the new intra/inter-species taxonomic relationships, virulence evolution and niche adaptation mechanisms.</title>
        <authorList>
            <person name="Yang M."/>
            <person name="Lv Y."/>
            <person name="Xiao J."/>
            <person name="Wu H."/>
            <person name="Zheng H."/>
            <person name="Liu Q."/>
            <person name="Zhang Y."/>
            <person name="Wang Q."/>
        </authorList>
    </citation>
    <scope>NUCLEOTIDE SEQUENCE [LARGE SCALE GENOMIC DNA]</scope>
    <source>
        <strain evidence="26">080813</strain>
    </source>
</reference>
<dbReference type="InterPro" id="IPR005905">
    <property type="entry name" value="D_ala_D_ala"/>
</dbReference>
<evidence type="ECO:0000256" key="21">
    <source>
        <dbReference type="PIRSR" id="PIRSR039102-3"/>
    </source>
</evidence>
<dbReference type="GO" id="GO:0046872">
    <property type="term" value="F:metal ion binding"/>
    <property type="evidence" value="ECO:0007669"/>
    <property type="project" value="UniProtKB-KW"/>
</dbReference>
<name>A0A076LJE5_9GAMM</name>
<evidence type="ECO:0000256" key="2">
    <source>
        <dbReference type="ARBA" id="ARBA00003921"/>
    </source>
</evidence>
<keyword evidence="13 18" id="KW-0573">Peptidoglycan synthesis</keyword>
<dbReference type="UniPathway" id="UPA00219"/>
<feature type="active site" evidence="19">
    <location>
        <position position="349"/>
    </location>
</feature>
<evidence type="ECO:0000256" key="15">
    <source>
        <dbReference type="ARBA" id="ARBA00023316"/>
    </source>
</evidence>
<dbReference type="GO" id="GO:0008716">
    <property type="term" value="F:D-alanine-D-alanine ligase activity"/>
    <property type="evidence" value="ECO:0007669"/>
    <property type="project" value="UniProtKB-UniRule"/>
</dbReference>
<evidence type="ECO:0000256" key="11">
    <source>
        <dbReference type="ARBA" id="ARBA00022842"/>
    </source>
</evidence>
<feature type="binding site" evidence="20">
    <location>
        <begin position="337"/>
        <end position="338"/>
    </location>
    <ligand>
        <name>ATP</name>
        <dbReference type="ChEBI" id="CHEBI:30616"/>
    </ligand>
</feature>
<evidence type="ECO:0000256" key="12">
    <source>
        <dbReference type="ARBA" id="ARBA00022960"/>
    </source>
</evidence>
<feature type="binding site" evidence="20">
    <location>
        <begin position="244"/>
        <end position="251"/>
    </location>
    <ligand>
        <name>ATP</name>
        <dbReference type="ChEBI" id="CHEBI:30616"/>
    </ligand>
</feature>
<feature type="binding site" evidence="20">
    <location>
        <begin position="214"/>
        <end position="215"/>
    </location>
    <ligand>
        <name>ATP</name>
        <dbReference type="ChEBI" id="CHEBI:30616"/>
    </ligand>
</feature>
<evidence type="ECO:0000256" key="8">
    <source>
        <dbReference type="ARBA" id="ARBA00022723"/>
    </source>
</evidence>
<evidence type="ECO:0000313" key="26">
    <source>
        <dbReference type="Proteomes" id="UP000028681"/>
    </source>
</evidence>
<sequence length="390" mass="42808">MAFTRFSDMVKPILFLVSYTGWVMAKIHVGIVFGGQSCEHEVSLQSAKNIVEAIDKSRFDVTLIGIDKQGYWHLCGGQDYLNHAQDPQHIALNHSERRLAVIPGAIQGQLIDSISGEQLPSLDVIFPIVHGTQGEDGCLQGMLKMLNLPFVGSDVIGSAACMDKEVCKRLLRDAGLPITPFVTLTRTTQANYDYETLRSQLGETLFVKPANQGSSVGVSKVRNADEYQRAIADALRFDHKVIVERGVVGREIECAILGNQAAQASVCGEIILHSDFYSYDSKYISAQGAQVVVPAAMTPEASERVRHTALRAFQALECRGLARVDVFLTAENEVIINEINTLPGFTNISMYPKLWQASGIGYQALITRLIELALERHRADSQLCRATGSL</sequence>
<dbReference type="SUPFAM" id="SSF56059">
    <property type="entry name" value="Glutathione synthetase ATP-binding domain-like"/>
    <property type="match status" value="1"/>
</dbReference>
<evidence type="ECO:0000256" key="17">
    <source>
        <dbReference type="ARBA" id="ARBA00060592"/>
    </source>
</evidence>
<dbReference type="NCBIfam" id="NF002528">
    <property type="entry name" value="PRK01966.1-4"/>
    <property type="match status" value="1"/>
</dbReference>
<evidence type="ECO:0000256" key="1">
    <source>
        <dbReference type="ARBA" id="ARBA00001936"/>
    </source>
</evidence>
<dbReference type="PIRSF" id="PIRSF039102">
    <property type="entry name" value="Ddl/VanB"/>
    <property type="match status" value="1"/>
</dbReference>
<dbReference type="PANTHER" id="PTHR23132:SF25">
    <property type="entry name" value="D-ALANINE--D-ALANINE LIGASE A"/>
    <property type="match status" value="1"/>
</dbReference>
<dbReference type="AlphaFoldDB" id="A0A076LJE5"/>
<evidence type="ECO:0000256" key="18">
    <source>
        <dbReference type="HAMAP-Rule" id="MF_00047"/>
    </source>
</evidence>
<dbReference type="PROSITE" id="PS50975">
    <property type="entry name" value="ATP_GRASP"/>
    <property type="match status" value="1"/>
</dbReference>
<comment type="pathway">
    <text evidence="17">Glycan biosynthesis.</text>
</comment>
<evidence type="ECO:0000256" key="6">
    <source>
        <dbReference type="ARBA" id="ARBA00022490"/>
    </source>
</evidence>
<comment type="cofactor">
    <cofactor evidence="21">
        <name>Mg(2+)</name>
        <dbReference type="ChEBI" id="CHEBI:18420"/>
    </cofactor>
    <cofactor evidence="21">
        <name>Mn(2+)</name>
        <dbReference type="ChEBI" id="CHEBI:29035"/>
    </cofactor>
    <text evidence="21">Binds 2 magnesium or manganese ions per subunit.</text>
</comment>
<dbReference type="HAMAP" id="MF_00047">
    <property type="entry name" value="Dala_Dala_lig"/>
    <property type="match status" value="1"/>
</dbReference>
<evidence type="ECO:0000256" key="4">
    <source>
        <dbReference type="ARBA" id="ARBA00004752"/>
    </source>
</evidence>
<keyword evidence="23" id="KW-0812">Transmembrane</keyword>
<keyword evidence="8 21" id="KW-0479">Metal-binding</keyword>
<dbReference type="InterPro" id="IPR013815">
    <property type="entry name" value="ATP_grasp_subdomain_1"/>
</dbReference>
<dbReference type="PROSITE" id="PS00844">
    <property type="entry name" value="DALA_DALA_LIGASE_2"/>
    <property type="match status" value="1"/>
</dbReference>
<evidence type="ECO:0000256" key="23">
    <source>
        <dbReference type="SAM" id="Phobius"/>
    </source>
</evidence>
<dbReference type="NCBIfam" id="NF002525">
    <property type="entry name" value="PRK01966.1-1"/>
    <property type="match status" value="1"/>
</dbReference>
<feature type="transmembrane region" description="Helical" evidence="23">
    <location>
        <begin position="12"/>
        <end position="33"/>
    </location>
</feature>
<protein>
    <recommendedName>
        <fullName evidence="18">D-alanine--D-alanine ligase</fullName>
        <ecNumber evidence="18">6.3.2.4</ecNumber>
    </recommendedName>
    <alternativeName>
        <fullName evidence="18">D-Ala-D-Ala ligase</fullName>
    </alternativeName>
    <alternativeName>
        <fullName evidence="18">D-alanylalanine synthetase</fullName>
    </alternativeName>
</protein>
<dbReference type="Gene3D" id="3.30.470.20">
    <property type="entry name" value="ATP-grasp fold, B domain"/>
    <property type="match status" value="1"/>
</dbReference>
<keyword evidence="14 21" id="KW-0464">Manganese</keyword>
<dbReference type="InterPro" id="IPR011127">
    <property type="entry name" value="Dala_Dala_lig_N"/>
</dbReference>
<dbReference type="EC" id="6.3.2.4" evidence="18"/>
<evidence type="ECO:0000256" key="9">
    <source>
        <dbReference type="ARBA" id="ARBA00022741"/>
    </source>
</evidence>
<dbReference type="InterPro" id="IPR016185">
    <property type="entry name" value="PreATP-grasp_dom_sf"/>
</dbReference>
<evidence type="ECO:0000259" key="24">
    <source>
        <dbReference type="PROSITE" id="PS50975"/>
    </source>
</evidence>
<dbReference type="Gene3D" id="3.30.1490.20">
    <property type="entry name" value="ATP-grasp fold, A domain"/>
    <property type="match status" value="1"/>
</dbReference>
<dbReference type="KEGG" id="ete:ETEE_1602"/>
<evidence type="ECO:0000256" key="10">
    <source>
        <dbReference type="ARBA" id="ARBA00022840"/>
    </source>
</evidence>
<comment type="function">
    <text evidence="2 18">Cell wall formation.</text>
</comment>
<comment type="similarity">
    <text evidence="5 18">Belongs to the D-alanine--D-alanine ligase family.</text>
</comment>
<feature type="binding site" evidence="21">
    <location>
        <position position="340"/>
    </location>
    <ligand>
        <name>Mg(2+)</name>
        <dbReference type="ChEBI" id="CHEBI:18420"/>
        <label>2</label>
    </ligand>
</feature>
<dbReference type="EMBL" id="CP006664">
    <property type="protein sequence ID" value="AIJ08051.1"/>
    <property type="molecule type" value="Genomic_DNA"/>
</dbReference>